<evidence type="ECO:0000313" key="5">
    <source>
        <dbReference type="Proteomes" id="UP000006833"/>
    </source>
</evidence>
<dbReference type="HOGENOM" id="CLU_000604_1_22_5"/>
<dbReference type="Proteomes" id="UP000006833">
    <property type="component" value="Chromosome"/>
</dbReference>
<dbReference type="EMBL" id="CP000830">
    <property type="protein sequence ID" value="ABV92373.1"/>
    <property type="molecule type" value="Genomic_DNA"/>
</dbReference>
<dbReference type="InterPro" id="IPR003593">
    <property type="entry name" value="AAA+_ATPase"/>
</dbReference>
<dbReference type="GO" id="GO:0022857">
    <property type="term" value="F:transmembrane transporter activity"/>
    <property type="evidence" value="ECO:0007669"/>
    <property type="project" value="TreeGrafter"/>
</dbReference>
<dbReference type="SUPFAM" id="SSF52540">
    <property type="entry name" value="P-loop containing nucleoside triphosphate hydrolases"/>
    <property type="match status" value="1"/>
</dbReference>
<dbReference type="eggNOG" id="COG1117">
    <property type="taxonomic scope" value="Bacteria"/>
</dbReference>
<protein>
    <submittedName>
        <fullName evidence="4">Basic organic compound ABC-transporter</fullName>
        <ecNumber evidence="4">3.6.3.-</ecNumber>
    </submittedName>
</protein>
<dbReference type="InterPro" id="IPR027417">
    <property type="entry name" value="P-loop_NTPase"/>
</dbReference>
<evidence type="ECO:0000259" key="3">
    <source>
        <dbReference type="PROSITE" id="PS50893"/>
    </source>
</evidence>
<evidence type="ECO:0000256" key="1">
    <source>
        <dbReference type="ARBA" id="ARBA00022741"/>
    </source>
</evidence>
<name>A8LQ87_DINSH</name>
<dbReference type="PANTHER" id="PTHR24220">
    <property type="entry name" value="IMPORT ATP-BINDING PROTEIN"/>
    <property type="match status" value="1"/>
</dbReference>
<dbReference type="GO" id="GO:0005886">
    <property type="term" value="C:plasma membrane"/>
    <property type="evidence" value="ECO:0007669"/>
    <property type="project" value="TreeGrafter"/>
</dbReference>
<keyword evidence="5" id="KW-1185">Reference proteome</keyword>
<sequence length="251" mass="27042">MRDFHTHPELELGDKLLEARDIVLMRGGKRLLDGVDLSLPAGRRTVIMGANGAGKSLLLRVLHGLIAPDAGQVLWHGAPLSAEARQAQSMVLQRPVLLRRSVLGNLRFALSVRGIRGKERAAREAEALDRAGLSEFARRPARVLSGGEQQRLAVARALSTAPRMLLLDEPTASLDPAATRQIESQINAAHGAGVTVVMVTHDHGQARRMADDILFLHRGRVAEAGPAQQVLTAPRSAAVAAWLDGRFYDGP</sequence>
<dbReference type="InterPro" id="IPR015854">
    <property type="entry name" value="ABC_transpr_LolD-like"/>
</dbReference>
<dbReference type="RefSeq" id="WP_012177305.1">
    <property type="nucleotide sequence ID" value="NC_009952.1"/>
</dbReference>
<evidence type="ECO:0000256" key="2">
    <source>
        <dbReference type="ARBA" id="ARBA00022840"/>
    </source>
</evidence>
<dbReference type="GO" id="GO:0005524">
    <property type="term" value="F:ATP binding"/>
    <property type="evidence" value="ECO:0007669"/>
    <property type="project" value="UniProtKB-KW"/>
</dbReference>
<dbReference type="Pfam" id="PF00005">
    <property type="entry name" value="ABC_tran"/>
    <property type="match status" value="1"/>
</dbReference>
<evidence type="ECO:0000313" key="4">
    <source>
        <dbReference type="EMBL" id="ABV92373.1"/>
    </source>
</evidence>
<dbReference type="STRING" id="398580.Dshi_0627"/>
<dbReference type="PROSITE" id="PS50893">
    <property type="entry name" value="ABC_TRANSPORTER_2"/>
    <property type="match status" value="1"/>
</dbReference>
<keyword evidence="4" id="KW-0378">Hydrolase</keyword>
<dbReference type="PROSITE" id="PS00211">
    <property type="entry name" value="ABC_TRANSPORTER_1"/>
    <property type="match status" value="1"/>
</dbReference>
<dbReference type="InterPro" id="IPR017871">
    <property type="entry name" value="ABC_transporter-like_CS"/>
</dbReference>
<dbReference type="Gene3D" id="3.40.50.300">
    <property type="entry name" value="P-loop containing nucleotide triphosphate hydrolases"/>
    <property type="match status" value="1"/>
</dbReference>
<dbReference type="PANTHER" id="PTHR24220:SF684">
    <property type="entry name" value="FE(3+) IONS IMPORT ATP-BINDING PROTEIN FBPC"/>
    <property type="match status" value="1"/>
</dbReference>
<keyword evidence="2" id="KW-0067">ATP-binding</keyword>
<accession>A8LQ87</accession>
<organism evidence="4 5">
    <name type="scientific">Dinoroseobacter shibae (strain DSM 16493 / NCIMB 14021 / DFL 12)</name>
    <dbReference type="NCBI Taxonomy" id="398580"/>
    <lineage>
        <taxon>Bacteria</taxon>
        <taxon>Pseudomonadati</taxon>
        <taxon>Pseudomonadota</taxon>
        <taxon>Alphaproteobacteria</taxon>
        <taxon>Rhodobacterales</taxon>
        <taxon>Roseobacteraceae</taxon>
        <taxon>Dinoroseobacter</taxon>
    </lineage>
</organism>
<feature type="domain" description="ABC transporter" evidence="3">
    <location>
        <begin position="17"/>
        <end position="243"/>
    </location>
</feature>
<keyword evidence="1" id="KW-0547">Nucleotide-binding</keyword>
<proteinExistence type="predicted"/>
<gene>
    <name evidence="4" type="ordered locus">Dshi_0627</name>
</gene>
<reference evidence="5" key="1">
    <citation type="journal article" date="2010" name="ISME J.">
        <title>The complete genome sequence of the algal symbiont Dinoroseobacter shibae: a hitchhiker's guide to life in the sea.</title>
        <authorList>
            <person name="Wagner-Dobler I."/>
            <person name="Ballhausen B."/>
            <person name="Berger M."/>
            <person name="Brinkhoff T."/>
            <person name="Buchholz I."/>
            <person name="Bunk B."/>
            <person name="Cypionka H."/>
            <person name="Daniel R."/>
            <person name="Drepper T."/>
            <person name="Gerdts G."/>
            <person name="Hahnke S."/>
            <person name="Han C."/>
            <person name="Jahn D."/>
            <person name="Kalhoefer D."/>
            <person name="Kiss H."/>
            <person name="Klenk H.P."/>
            <person name="Kyrpides N."/>
            <person name="Liebl W."/>
            <person name="Liesegang H."/>
            <person name="Meincke L."/>
            <person name="Pati A."/>
            <person name="Petersen J."/>
            <person name="Piekarski T."/>
            <person name="Pommerenke C."/>
            <person name="Pradella S."/>
            <person name="Pukall R."/>
            <person name="Rabus R."/>
            <person name="Stackebrandt E."/>
            <person name="Thole S."/>
            <person name="Thompson L."/>
            <person name="Tielen P."/>
            <person name="Tomasch J."/>
            <person name="von Jan M."/>
            <person name="Wanphrut N."/>
            <person name="Wichels A."/>
            <person name="Zech H."/>
            <person name="Simon M."/>
        </authorList>
    </citation>
    <scope>NUCLEOTIDE SEQUENCE [LARGE SCALE GENOMIC DNA]</scope>
    <source>
        <strain evidence="5">DSM 16493 / NCIMB 14021 / DFL 12</strain>
    </source>
</reference>
<dbReference type="InterPro" id="IPR003439">
    <property type="entry name" value="ABC_transporter-like_ATP-bd"/>
</dbReference>
<dbReference type="KEGG" id="dsh:Dshi_0627"/>
<dbReference type="GO" id="GO:0016887">
    <property type="term" value="F:ATP hydrolysis activity"/>
    <property type="evidence" value="ECO:0007669"/>
    <property type="project" value="InterPro"/>
</dbReference>
<dbReference type="AlphaFoldDB" id="A8LQ87"/>
<dbReference type="EC" id="3.6.3.-" evidence="4"/>
<dbReference type="SMART" id="SM00382">
    <property type="entry name" value="AAA"/>
    <property type="match status" value="1"/>
</dbReference>